<dbReference type="PRINTS" id="PR00069">
    <property type="entry name" value="ALDKETRDTASE"/>
</dbReference>
<gene>
    <name evidence="5" type="ORF">B4U80_07110</name>
</gene>
<evidence type="ECO:0000256" key="3">
    <source>
        <dbReference type="ARBA" id="ARBA00023002"/>
    </source>
</evidence>
<dbReference type="InterPro" id="IPR020471">
    <property type="entry name" value="AKR"/>
</dbReference>
<feature type="domain" description="NADP-dependent oxidoreductase" evidence="4">
    <location>
        <begin position="322"/>
        <end position="597"/>
    </location>
</feature>
<evidence type="ECO:0000313" key="6">
    <source>
        <dbReference type="Proteomes" id="UP000288716"/>
    </source>
</evidence>
<reference evidence="5 6" key="1">
    <citation type="journal article" date="2018" name="Gigascience">
        <title>Genomes of trombidid mites reveal novel predicted allergens and laterally-transferred genes associated with secondary metabolism.</title>
        <authorList>
            <person name="Dong X."/>
            <person name="Chaisiri K."/>
            <person name="Xia D."/>
            <person name="Armstrong S.D."/>
            <person name="Fang Y."/>
            <person name="Donnelly M.J."/>
            <person name="Kadowaki T."/>
            <person name="McGarry J.W."/>
            <person name="Darby A.C."/>
            <person name="Makepeace B.L."/>
        </authorList>
    </citation>
    <scope>NUCLEOTIDE SEQUENCE [LARGE SCALE GENOMIC DNA]</scope>
    <source>
        <strain evidence="5">UoL-UT</strain>
    </source>
</reference>
<dbReference type="OrthoDB" id="416253at2759"/>
<organism evidence="5 6">
    <name type="scientific">Leptotrombidium deliense</name>
    <dbReference type="NCBI Taxonomy" id="299467"/>
    <lineage>
        <taxon>Eukaryota</taxon>
        <taxon>Metazoa</taxon>
        <taxon>Ecdysozoa</taxon>
        <taxon>Arthropoda</taxon>
        <taxon>Chelicerata</taxon>
        <taxon>Arachnida</taxon>
        <taxon>Acari</taxon>
        <taxon>Acariformes</taxon>
        <taxon>Trombidiformes</taxon>
        <taxon>Prostigmata</taxon>
        <taxon>Anystina</taxon>
        <taxon>Parasitengona</taxon>
        <taxon>Trombiculoidea</taxon>
        <taxon>Trombiculidae</taxon>
        <taxon>Leptotrombidium</taxon>
    </lineage>
</organism>
<dbReference type="InterPro" id="IPR036812">
    <property type="entry name" value="NAD(P)_OxRdtase_dom_sf"/>
</dbReference>
<dbReference type="PROSITE" id="PS00063">
    <property type="entry name" value="ALDOKETO_REDUCTASE_3"/>
    <property type="match status" value="2"/>
</dbReference>
<keyword evidence="2" id="KW-0521">NADP</keyword>
<dbReference type="PANTHER" id="PTHR11732">
    <property type="entry name" value="ALDO/KETO REDUCTASE"/>
    <property type="match status" value="1"/>
</dbReference>
<dbReference type="FunFam" id="3.20.20.100:FF:000006">
    <property type="entry name" value="Aldo-keto reductase family 1 member A1"/>
    <property type="match status" value="2"/>
</dbReference>
<keyword evidence="3" id="KW-0560">Oxidoreductase</keyword>
<comment type="caution">
    <text evidence="5">The sequence shown here is derived from an EMBL/GenBank/DDBJ whole genome shotgun (WGS) entry which is preliminary data.</text>
</comment>
<evidence type="ECO:0000259" key="4">
    <source>
        <dbReference type="Pfam" id="PF00248"/>
    </source>
</evidence>
<dbReference type="PROSITE" id="PS00062">
    <property type="entry name" value="ALDOKETO_REDUCTASE_2"/>
    <property type="match status" value="2"/>
</dbReference>
<evidence type="ECO:0000256" key="1">
    <source>
        <dbReference type="ARBA" id="ARBA00007905"/>
    </source>
</evidence>
<dbReference type="Pfam" id="PF00248">
    <property type="entry name" value="Aldo_ket_red"/>
    <property type="match status" value="2"/>
</dbReference>
<dbReference type="AlphaFoldDB" id="A0A443S6X9"/>
<dbReference type="InterPro" id="IPR018170">
    <property type="entry name" value="Aldo/ket_reductase_CS"/>
</dbReference>
<dbReference type="Proteomes" id="UP000288716">
    <property type="component" value="Unassembled WGS sequence"/>
</dbReference>
<comment type="similarity">
    <text evidence="1">Belongs to the aldo/keto reductase family.</text>
</comment>
<name>A0A443S6X9_9ACAR</name>
<dbReference type="PROSITE" id="PS00798">
    <property type="entry name" value="ALDOKETO_REDUCTASE_1"/>
    <property type="match status" value="2"/>
</dbReference>
<dbReference type="VEuPathDB" id="VectorBase:LDEU008750"/>
<dbReference type="SUPFAM" id="SSF51430">
    <property type="entry name" value="NAD(P)-linked oxidoreductase"/>
    <property type="match status" value="2"/>
</dbReference>
<sequence length="621" mass="70055">MSKLIKMSNGKSIPTVGLGTWKSKPGEVYAAVKSAILDAGYRHIDCALVYGNEHEVGIAINEVIAKGTVKRDDLFITSKVWNNHHSRSKVMECCKESLSKLKLAYVDLYLVHWPFGFKEGGELFPRDADGKLLHSDIDYIETYKGMEDCFNAGLVKSIGLSNFNSEQIKRVMDSCTVKPVMNQVEGHAYLNQSKLMKFCEPLGIKLTAYSPLGSPDRPDALATDPILLNDPKIAEIAKKRKKTSAQVLIRYLVQRGIAVVPKSVSTSRMKANIEVFDFELTAEDMKTIDGLDRNYRYIAFKDAKDHKYYPFSIPNGISVPTVGLGTWKSKPGEVYAAVKYAIEEAGYRHIDCALAYQNEDEVGKAINETISKGIVKREDLFITTKCWNTYHSRNKVMECCKESLSKLKLEYVDLYLIHWPMGFKEGGELFPKDADDNILYSDIDYLETYKGMEDCFNSGLIKSIGLSNFNSEQIKRVLDACTVKPVMNQVECHPYNNQTKLINFCEALGITITAYSPLGTPDRPWAAATDPSLLEEPKLEEIAKKYNKSTAQVLIRYQVQRGVVVIPKSVTPARIKSNIEVFDFELNADDMIAIDGFERGYRFLQLAQHKKHPYYPFSIPF</sequence>
<evidence type="ECO:0000256" key="2">
    <source>
        <dbReference type="ARBA" id="ARBA00022857"/>
    </source>
</evidence>
<dbReference type="STRING" id="299467.A0A443S6X9"/>
<evidence type="ECO:0000313" key="5">
    <source>
        <dbReference type="EMBL" id="RWS23290.1"/>
    </source>
</evidence>
<accession>A0A443S6X9</accession>
<protein>
    <recommendedName>
        <fullName evidence="4">NADP-dependent oxidoreductase domain-containing protein</fullName>
    </recommendedName>
</protein>
<keyword evidence="6" id="KW-1185">Reference proteome</keyword>
<dbReference type="EMBL" id="NCKV01006739">
    <property type="protein sequence ID" value="RWS23290.1"/>
    <property type="molecule type" value="Genomic_DNA"/>
</dbReference>
<proteinExistence type="inferred from homology"/>
<dbReference type="GO" id="GO:0016491">
    <property type="term" value="F:oxidoreductase activity"/>
    <property type="evidence" value="ECO:0007669"/>
    <property type="project" value="UniProtKB-KW"/>
</dbReference>
<dbReference type="Gene3D" id="3.20.20.100">
    <property type="entry name" value="NADP-dependent oxidoreductase domain"/>
    <property type="match status" value="2"/>
</dbReference>
<feature type="domain" description="NADP-dependent oxidoreductase" evidence="4">
    <location>
        <begin position="16"/>
        <end position="292"/>
    </location>
</feature>
<dbReference type="InterPro" id="IPR023210">
    <property type="entry name" value="NADP_OxRdtase_dom"/>
</dbReference>